<accession>A0A840QPH8</accession>
<sequence length="285" mass="32091">MKRTLSKLLFVMALFIGLQAIGLTNVLANDAVEQSWWGNDEEEQTEELPDLRGGSEYENRIQEPVPQTLLQQLYPDTVFLSGPWAEKKVAITFDDGPDPRFTPGVLEKLNEHNAAATFFLMGARAEANPDLARRIVEEGHDIGNHTYWHPDLVEEGSVDTLVNEVTKTEDQIAEITGKRTSLFRPPYGFLYEKLVEELADLQYNVIGWTVDSLDWQELPVDEITSNVVDNTHPGAIILMHDGGVEEQDLTNTIESLDRIIPELQEQGYEFVTVSELLNIPAEKAE</sequence>
<dbReference type="PANTHER" id="PTHR10587:SF125">
    <property type="entry name" value="POLYSACCHARIDE DEACETYLASE YHEN-RELATED"/>
    <property type="match status" value="1"/>
</dbReference>
<dbReference type="InterPro" id="IPR011330">
    <property type="entry name" value="Glyco_hydro/deAcase_b/a-brl"/>
</dbReference>
<reference evidence="2 3" key="1">
    <citation type="submission" date="2020-08" db="EMBL/GenBank/DDBJ databases">
        <title>Genomic Encyclopedia of Type Strains, Phase IV (KMG-IV): sequencing the most valuable type-strain genomes for metagenomic binning, comparative biology and taxonomic classification.</title>
        <authorList>
            <person name="Goeker M."/>
        </authorList>
    </citation>
    <scope>NUCLEOTIDE SEQUENCE [LARGE SCALE GENOMIC DNA]</scope>
    <source>
        <strain evidence="2 3">DSM 24696</strain>
    </source>
</reference>
<dbReference type="Pfam" id="PF01522">
    <property type="entry name" value="Polysacc_deac_1"/>
    <property type="match status" value="1"/>
</dbReference>
<protein>
    <submittedName>
        <fullName evidence="2">Peptidoglycan/xylan/chitin deacetylase (PgdA/CDA1 family)</fullName>
    </submittedName>
</protein>
<dbReference type="SUPFAM" id="SSF88713">
    <property type="entry name" value="Glycoside hydrolase/deacetylase"/>
    <property type="match status" value="1"/>
</dbReference>
<dbReference type="PANTHER" id="PTHR10587">
    <property type="entry name" value="GLYCOSYL TRANSFERASE-RELATED"/>
    <property type="match status" value="1"/>
</dbReference>
<dbReference type="EMBL" id="JACHHB010000005">
    <property type="protein sequence ID" value="MBB5173275.1"/>
    <property type="molecule type" value="Genomic_DNA"/>
</dbReference>
<dbReference type="PROSITE" id="PS51677">
    <property type="entry name" value="NODB"/>
    <property type="match status" value="1"/>
</dbReference>
<dbReference type="CDD" id="cd10917">
    <property type="entry name" value="CE4_NodB_like_6s_7s"/>
    <property type="match status" value="1"/>
</dbReference>
<dbReference type="Proteomes" id="UP000551878">
    <property type="component" value="Unassembled WGS sequence"/>
</dbReference>
<feature type="domain" description="NodB homology" evidence="1">
    <location>
        <begin position="87"/>
        <end position="271"/>
    </location>
</feature>
<dbReference type="InterPro" id="IPR002509">
    <property type="entry name" value="NODB_dom"/>
</dbReference>
<keyword evidence="3" id="KW-1185">Reference proteome</keyword>
<dbReference type="AlphaFoldDB" id="A0A840QPH8"/>
<dbReference type="RefSeq" id="WP_184663726.1">
    <property type="nucleotide sequence ID" value="NZ_JACHHB010000005.1"/>
</dbReference>
<name>A0A840QPH8_9BACI</name>
<organism evidence="2 3">
    <name type="scientific">Texcoconibacillus texcoconensis</name>
    <dbReference type="NCBI Taxonomy" id="1095777"/>
    <lineage>
        <taxon>Bacteria</taxon>
        <taxon>Bacillati</taxon>
        <taxon>Bacillota</taxon>
        <taxon>Bacilli</taxon>
        <taxon>Bacillales</taxon>
        <taxon>Bacillaceae</taxon>
        <taxon>Texcoconibacillus</taxon>
    </lineage>
</organism>
<evidence type="ECO:0000259" key="1">
    <source>
        <dbReference type="PROSITE" id="PS51677"/>
    </source>
</evidence>
<proteinExistence type="predicted"/>
<evidence type="ECO:0000313" key="3">
    <source>
        <dbReference type="Proteomes" id="UP000551878"/>
    </source>
</evidence>
<dbReference type="GO" id="GO:0005975">
    <property type="term" value="P:carbohydrate metabolic process"/>
    <property type="evidence" value="ECO:0007669"/>
    <property type="project" value="InterPro"/>
</dbReference>
<dbReference type="GO" id="GO:0016810">
    <property type="term" value="F:hydrolase activity, acting on carbon-nitrogen (but not peptide) bonds"/>
    <property type="evidence" value="ECO:0007669"/>
    <property type="project" value="InterPro"/>
</dbReference>
<dbReference type="InterPro" id="IPR050248">
    <property type="entry name" value="Polysacc_deacetylase_ArnD"/>
</dbReference>
<evidence type="ECO:0000313" key="2">
    <source>
        <dbReference type="EMBL" id="MBB5173275.1"/>
    </source>
</evidence>
<gene>
    <name evidence="2" type="ORF">HNQ41_001444</name>
</gene>
<comment type="caution">
    <text evidence="2">The sequence shown here is derived from an EMBL/GenBank/DDBJ whole genome shotgun (WGS) entry which is preliminary data.</text>
</comment>
<dbReference type="Gene3D" id="3.20.20.370">
    <property type="entry name" value="Glycoside hydrolase/deacetylase"/>
    <property type="match status" value="1"/>
</dbReference>